<organism evidence="1 2">
    <name type="scientific">Cyclobacterium jeungdonense</name>
    <dbReference type="NCBI Taxonomy" id="708087"/>
    <lineage>
        <taxon>Bacteria</taxon>
        <taxon>Pseudomonadati</taxon>
        <taxon>Bacteroidota</taxon>
        <taxon>Cytophagia</taxon>
        <taxon>Cytophagales</taxon>
        <taxon>Cyclobacteriaceae</taxon>
        <taxon>Cyclobacterium</taxon>
    </lineage>
</organism>
<evidence type="ECO:0000313" key="2">
    <source>
        <dbReference type="Proteomes" id="UP001236663"/>
    </source>
</evidence>
<name>A0ABT8C6R8_9BACT</name>
<proteinExistence type="predicted"/>
<gene>
    <name evidence="1" type="ORF">QWZ15_07975</name>
</gene>
<evidence type="ECO:0000313" key="1">
    <source>
        <dbReference type="EMBL" id="MDN3687762.1"/>
    </source>
</evidence>
<reference evidence="2" key="1">
    <citation type="journal article" date="2019" name="Int. J. Syst. Evol. Microbiol.">
        <title>The Global Catalogue of Microorganisms (GCM) 10K type strain sequencing project: providing services to taxonomists for standard genome sequencing and annotation.</title>
        <authorList>
            <consortium name="The Broad Institute Genomics Platform"/>
            <consortium name="The Broad Institute Genome Sequencing Center for Infectious Disease"/>
            <person name="Wu L."/>
            <person name="Ma J."/>
        </authorList>
    </citation>
    <scope>NUCLEOTIDE SEQUENCE [LARGE SCALE GENOMIC DNA]</scope>
    <source>
        <strain evidence="2">CECT 7706</strain>
    </source>
</reference>
<protein>
    <submittedName>
        <fullName evidence="1">Uncharacterized protein</fullName>
    </submittedName>
</protein>
<keyword evidence="2" id="KW-1185">Reference proteome</keyword>
<dbReference type="EMBL" id="JAUFQS010000007">
    <property type="protein sequence ID" value="MDN3687762.1"/>
    <property type="molecule type" value="Genomic_DNA"/>
</dbReference>
<accession>A0ABT8C6R8</accession>
<dbReference type="RefSeq" id="WP_163384218.1">
    <property type="nucleotide sequence ID" value="NZ_JAUFQS010000007.1"/>
</dbReference>
<comment type="caution">
    <text evidence="1">The sequence shown here is derived from an EMBL/GenBank/DDBJ whole genome shotgun (WGS) entry which is preliminary data.</text>
</comment>
<sequence length="248" mass="29252">MIIPSDLKLPIQKLSGVFNNTTNSYKYYWFLAILNKVKKSNKTTFKIDNLVVEMIGEIWYPINYYKLNFGKLDQFSKGITQLKSEFSIESNINKSDLFKIIQSNKENTIVKQLLNNFSRYVPFRFLTPWFERELRGIPDHQKNKIISDSSMVSPYQSPDFCPYAIAEDTITLNPQWRTYFYMHLSILQKFVYWGLVAYLQKNNSNVPGLTEKIFPPMLIRLTNAIFFWKEVAKEDSDLFCIFSNEEMS</sequence>
<dbReference type="Proteomes" id="UP001236663">
    <property type="component" value="Unassembled WGS sequence"/>
</dbReference>